<feature type="transmembrane region" description="Helical" evidence="6">
    <location>
        <begin position="40"/>
        <end position="60"/>
    </location>
</feature>
<dbReference type="Pfam" id="PF11862">
    <property type="entry name" value="DUF3382"/>
    <property type="match status" value="1"/>
</dbReference>
<accession>A0AA37VW37</accession>
<evidence type="ECO:0000256" key="2">
    <source>
        <dbReference type="ARBA" id="ARBA00022475"/>
    </source>
</evidence>
<evidence type="ECO:0000256" key="4">
    <source>
        <dbReference type="ARBA" id="ARBA00022989"/>
    </source>
</evidence>
<comment type="caution">
    <text evidence="8">The sequence shown here is derived from an EMBL/GenBank/DDBJ whole genome shotgun (WGS) entry which is preliminary data.</text>
</comment>
<evidence type="ECO:0000256" key="1">
    <source>
        <dbReference type="ARBA" id="ARBA00004429"/>
    </source>
</evidence>
<feature type="transmembrane region" description="Helical" evidence="6">
    <location>
        <begin position="93"/>
        <end position="110"/>
    </location>
</feature>
<dbReference type="RefSeq" id="WP_284354258.1">
    <property type="nucleotide sequence ID" value="NZ_BSKF01000004.1"/>
</dbReference>
<dbReference type="InterPro" id="IPR043428">
    <property type="entry name" value="LivM-like"/>
</dbReference>
<reference evidence="8" key="1">
    <citation type="submission" date="2023-01" db="EMBL/GenBank/DDBJ databases">
        <title>Whole-genome sequence of Pseudomonas putida NBRC 14671.</title>
        <authorList>
            <person name="Morohoshi T."/>
            <person name="Someya N."/>
        </authorList>
    </citation>
    <scope>NUCLEOTIDE SEQUENCE</scope>
    <source>
        <strain evidence="8">NBRC 14671</strain>
    </source>
</reference>
<proteinExistence type="predicted"/>
<dbReference type="InterPro" id="IPR021807">
    <property type="entry name" value="LivHM_N"/>
</dbReference>
<keyword evidence="4 6" id="KW-1133">Transmembrane helix</keyword>
<dbReference type="PANTHER" id="PTHR30482:SF20">
    <property type="entry name" value="HIGH-AFFINITY BRANCHED-CHAIN AMINO ACID TRANSPORT SYSTEM PERMEASE PROTEIN LIVM"/>
    <property type="match status" value="1"/>
</dbReference>
<feature type="transmembrane region" description="Helical" evidence="6">
    <location>
        <begin position="116"/>
        <end position="134"/>
    </location>
</feature>
<name>A0AA37VW37_PSEPU</name>
<evidence type="ECO:0000256" key="6">
    <source>
        <dbReference type="SAM" id="Phobius"/>
    </source>
</evidence>
<feature type="domain" description="High-affinity branched-chain amino acid transport system permease LivHM N-terminal" evidence="7">
    <location>
        <begin position="3"/>
        <end position="105"/>
    </location>
</feature>
<feature type="transmembrane region" description="Helical" evidence="6">
    <location>
        <begin position="350"/>
        <end position="376"/>
    </location>
</feature>
<evidence type="ECO:0000256" key="5">
    <source>
        <dbReference type="ARBA" id="ARBA00023136"/>
    </source>
</evidence>
<feature type="transmembrane region" description="Helical" evidence="6">
    <location>
        <begin position="305"/>
        <end position="330"/>
    </location>
</feature>
<dbReference type="AlphaFoldDB" id="A0AA37VW37"/>
<feature type="transmembrane region" description="Helical" evidence="6">
    <location>
        <begin position="263"/>
        <end position="284"/>
    </location>
</feature>
<dbReference type="GO" id="GO:0005886">
    <property type="term" value="C:plasma membrane"/>
    <property type="evidence" value="ECO:0007669"/>
    <property type="project" value="UniProtKB-SubCell"/>
</dbReference>
<dbReference type="PANTHER" id="PTHR30482">
    <property type="entry name" value="HIGH-AFFINITY BRANCHED-CHAIN AMINO ACID TRANSPORT SYSTEM PERMEASE"/>
    <property type="match status" value="1"/>
</dbReference>
<dbReference type="Pfam" id="PF02653">
    <property type="entry name" value="BPD_transp_2"/>
    <property type="match status" value="1"/>
</dbReference>
<sequence length="418" mass="46140">MNKNLKQAFFSALLVWAVAFPVLGLKLSIDGISLVVHSQGSFTISIIAVCSVLMFLRVLFDKQWSAVMGSRSDRKLIPPAVSNYLTLPKTQRYVIIGLIVAALVWPFFGSRGAVDIATLILIYVLLGLGLNIVVGLAGLLDLGYVGFYAVGAYSYAMLSHYLGWSFWVCLPIAGLMAATFGFLLGFPVLRLRGDYLAIVTLGFGEIIRLFLRNLTDWTGGPNGISNIPKPEFFGLTFERRAAEGMQTFHEFFGLEYNSINKVIFLYLVALLLALLALFVINRLLRMPIGRAWEALREDEIACRALGLNPTVIKLSAFTLGACFAGFAGSFFAARQGLVTPESFTFIESAIILAIVVLGGMGSQLGVILAAIVMILLPELMREFSEYRMLMFGALMVLMMIWRPQGLLPMQRPHMELHR</sequence>
<dbReference type="Proteomes" id="UP001161257">
    <property type="component" value="Unassembled WGS sequence"/>
</dbReference>
<feature type="transmembrane region" description="Helical" evidence="6">
    <location>
        <begin position="388"/>
        <end position="404"/>
    </location>
</feature>
<evidence type="ECO:0000256" key="3">
    <source>
        <dbReference type="ARBA" id="ARBA00022692"/>
    </source>
</evidence>
<keyword evidence="2" id="KW-1003">Cell membrane</keyword>
<feature type="transmembrane region" description="Helical" evidence="6">
    <location>
        <begin position="164"/>
        <end position="186"/>
    </location>
</feature>
<comment type="subcellular location">
    <subcellularLocation>
        <location evidence="1">Cell inner membrane</location>
        <topology evidence="1">Multi-pass membrane protein</topology>
    </subcellularLocation>
</comment>
<keyword evidence="3 6" id="KW-0812">Transmembrane</keyword>
<protein>
    <submittedName>
        <fullName evidence="8">Branched-chain amino acid ABC transporter permease</fullName>
    </submittedName>
</protein>
<organism evidence="8 9">
    <name type="scientific">Pseudomonas putida</name>
    <name type="common">Arthrobacter siderocapsulatus</name>
    <dbReference type="NCBI Taxonomy" id="303"/>
    <lineage>
        <taxon>Bacteria</taxon>
        <taxon>Pseudomonadati</taxon>
        <taxon>Pseudomonadota</taxon>
        <taxon>Gammaproteobacteria</taxon>
        <taxon>Pseudomonadales</taxon>
        <taxon>Pseudomonadaceae</taxon>
        <taxon>Pseudomonas</taxon>
    </lineage>
</organism>
<keyword evidence="5 6" id="KW-0472">Membrane</keyword>
<evidence type="ECO:0000313" key="8">
    <source>
        <dbReference type="EMBL" id="GLO36050.1"/>
    </source>
</evidence>
<dbReference type="InterPro" id="IPR001851">
    <property type="entry name" value="ABC_transp_permease"/>
</dbReference>
<evidence type="ECO:0000259" key="7">
    <source>
        <dbReference type="Pfam" id="PF11862"/>
    </source>
</evidence>
<dbReference type="NCBIfam" id="NF008450">
    <property type="entry name" value="PRK11301.1"/>
    <property type="match status" value="1"/>
</dbReference>
<dbReference type="GO" id="GO:0015658">
    <property type="term" value="F:branched-chain amino acid transmembrane transporter activity"/>
    <property type="evidence" value="ECO:0007669"/>
    <property type="project" value="InterPro"/>
</dbReference>
<evidence type="ECO:0000313" key="9">
    <source>
        <dbReference type="Proteomes" id="UP001161257"/>
    </source>
</evidence>
<gene>
    <name evidence="8" type="primary">livM</name>
    <name evidence="8" type="ORF">PPUN14671_28850</name>
</gene>
<dbReference type="CDD" id="cd06581">
    <property type="entry name" value="TM_PBP1_LivM_like"/>
    <property type="match status" value="1"/>
</dbReference>
<dbReference type="EMBL" id="BSKJ01000006">
    <property type="protein sequence ID" value="GLO36050.1"/>
    <property type="molecule type" value="Genomic_DNA"/>
</dbReference>